<sequence length="308" mass="34420">MDDIPVDVKLIDIIDYVGDSVRPIREGSAVHDAKHIICIGYTAKHLDCVEISGYVCQSSHPNQIPHKVELKLADSIDNWVLKCSCKAGTNRCKHIVACLLELNRTGKAEYMTCTSATQAWGTTKAEKSVPWGAKPIAELCCVHCPKRAEPTDAALKNNILAESFSRILRAAKGSAIQKHREGRYLNEPHPQPSRALQTGSSNDDFCSPRELSDMLSCTGSQVNVSQVAFNTPDERKFYNNNVAKDLENILKIADETRGQSSNYWKIQRSLRITASSCYNLFTYLFNKKEDWDKNRTVLEHEKLASTSS</sequence>
<organism evidence="1 2">
    <name type="scientific">Aedes aegypti</name>
    <name type="common">Yellowfever mosquito</name>
    <name type="synonym">Culex aegypti</name>
    <dbReference type="NCBI Taxonomy" id="7159"/>
    <lineage>
        <taxon>Eukaryota</taxon>
        <taxon>Metazoa</taxon>
        <taxon>Ecdysozoa</taxon>
        <taxon>Arthropoda</taxon>
        <taxon>Hexapoda</taxon>
        <taxon>Insecta</taxon>
        <taxon>Pterygota</taxon>
        <taxon>Neoptera</taxon>
        <taxon>Endopterygota</taxon>
        <taxon>Diptera</taxon>
        <taxon>Nematocera</taxon>
        <taxon>Culicoidea</taxon>
        <taxon>Culicidae</taxon>
        <taxon>Culicinae</taxon>
        <taxon>Aedini</taxon>
        <taxon>Aedes</taxon>
        <taxon>Stegomyia</taxon>
    </lineage>
</organism>
<dbReference type="PROSITE" id="PS50966">
    <property type="entry name" value="ZF_SWIM"/>
    <property type="match status" value="1"/>
</dbReference>
<accession>A0A6I8TXX5</accession>
<dbReference type="InterPro" id="IPR007527">
    <property type="entry name" value="Znf_SWIM"/>
</dbReference>
<reference evidence="1 2" key="1">
    <citation type="submission" date="2017-06" db="EMBL/GenBank/DDBJ databases">
        <title>Aedes aegypti genome working group (AGWG) sequencing and assembly.</title>
        <authorList>
            <consortium name="Aedes aegypti Genome Working Group (AGWG)"/>
            <person name="Matthews B.J."/>
        </authorList>
    </citation>
    <scope>NUCLEOTIDE SEQUENCE [LARGE SCALE GENOMIC DNA]</scope>
    <source>
        <strain evidence="1 2">LVP_AGWG</strain>
    </source>
</reference>
<dbReference type="Proteomes" id="UP000008820">
    <property type="component" value="Chromosome 3"/>
</dbReference>
<name>A0A6I8TXX5_AEDAE</name>
<dbReference type="OrthoDB" id="8045616at2759"/>
<evidence type="ECO:0000313" key="1">
    <source>
        <dbReference type="EnsemblMetazoa" id="AAEL020333-PA"/>
    </source>
</evidence>
<dbReference type="InParanoid" id="A0A6I8TXX5"/>
<gene>
    <name evidence="1" type="primary">110678880</name>
</gene>
<reference evidence="1" key="2">
    <citation type="submission" date="2020-05" db="UniProtKB">
        <authorList>
            <consortium name="EnsemblMetazoa"/>
        </authorList>
    </citation>
    <scope>IDENTIFICATION</scope>
    <source>
        <strain evidence="1">LVP_AGWG</strain>
    </source>
</reference>
<keyword evidence="2" id="KW-1185">Reference proteome</keyword>
<proteinExistence type="predicted"/>
<dbReference type="GO" id="GO:0008270">
    <property type="term" value="F:zinc ion binding"/>
    <property type="evidence" value="ECO:0007669"/>
    <property type="project" value="InterPro"/>
</dbReference>
<dbReference type="AlphaFoldDB" id="A0A6I8TXX5"/>
<evidence type="ECO:0000313" key="2">
    <source>
        <dbReference type="Proteomes" id="UP000008820"/>
    </source>
</evidence>
<dbReference type="EnsemblMetazoa" id="AAEL020333-RA">
    <property type="protein sequence ID" value="AAEL020333-PA"/>
    <property type="gene ID" value="AAEL020333"/>
</dbReference>
<protein>
    <submittedName>
        <fullName evidence="1">Uncharacterized protein</fullName>
    </submittedName>
</protein>